<sequence>MILLIASALAAVVPAQAVPAQAVPAQAVTTPVPRLDVAQYDSPGKDTRTNESVNAEWVALVNESAKPVAIKGWSIREQGGRVYTFGAVTIAAKAKLRLHTGRGTDTATDRYWNSGNYLWNNTGDTATLRDPTGSAVDTCTWTQKANRTQVPC</sequence>
<dbReference type="AlphaFoldDB" id="A0A327YXF2"/>
<protein>
    <submittedName>
        <fullName evidence="3">Lamin tail-like protein</fullName>
    </submittedName>
</protein>
<evidence type="ECO:0000256" key="1">
    <source>
        <dbReference type="SAM" id="SignalP"/>
    </source>
</evidence>
<gene>
    <name evidence="3" type="ORF">B0I29_128116</name>
</gene>
<dbReference type="EMBL" id="QLMJ01000028">
    <property type="protein sequence ID" value="RAK26266.1"/>
    <property type="molecule type" value="Genomic_DNA"/>
</dbReference>
<feature type="signal peptide" evidence="1">
    <location>
        <begin position="1"/>
        <end position="17"/>
    </location>
</feature>
<dbReference type="PROSITE" id="PS51841">
    <property type="entry name" value="LTD"/>
    <property type="match status" value="1"/>
</dbReference>
<dbReference type="InterPro" id="IPR036415">
    <property type="entry name" value="Lamin_tail_dom_sf"/>
</dbReference>
<comment type="caution">
    <text evidence="3">The sequence shown here is derived from an EMBL/GenBank/DDBJ whole genome shotgun (WGS) entry which is preliminary data.</text>
</comment>
<dbReference type="SUPFAM" id="SSF74853">
    <property type="entry name" value="Lamin A/C globular tail domain"/>
    <property type="match status" value="1"/>
</dbReference>
<evidence type="ECO:0000313" key="4">
    <source>
        <dbReference type="Proteomes" id="UP000249341"/>
    </source>
</evidence>
<evidence type="ECO:0000259" key="2">
    <source>
        <dbReference type="PROSITE" id="PS51841"/>
    </source>
</evidence>
<dbReference type="RefSeq" id="WP_245973176.1">
    <property type="nucleotide sequence ID" value="NZ_JACHWI010000014.1"/>
</dbReference>
<feature type="domain" description="LTD" evidence="2">
    <location>
        <begin position="23"/>
        <end position="151"/>
    </location>
</feature>
<organism evidence="3 4">
    <name type="scientific">Actinoplanes lutulentus</name>
    <dbReference type="NCBI Taxonomy" id="1287878"/>
    <lineage>
        <taxon>Bacteria</taxon>
        <taxon>Bacillati</taxon>
        <taxon>Actinomycetota</taxon>
        <taxon>Actinomycetes</taxon>
        <taxon>Micromonosporales</taxon>
        <taxon>Micromonosporaceae</taxon>
        <taxon>Actinoplanes</taxon>
    </lineage>
</organism>
<keyword evidence="1" id="KW-0732">Signal</keyword>
<dbReference type="Gene3D" id="2.60.40.1260">
    <property type="entry name" value="Lamin Tail domain"/>
    <property type="match status" value="1"/>
</dbReference>
<reference evidence="3 4" key="1">
    <citation type="submission" date="2018-06" db="EMBL/GenBank/DDBJ databases">
        <title>Genomic Encyclopedia of Type Strains, Phase III (KMG-III): the genomes of soil and plant-associated and newly described type strains.</title>
        <authorList>
            <person name="Whitman W."/>
        </authorList>
    </citation>
    <scope>NUCLEOTIDE SEQUENCE [LARGE SCALE GENOMIC DNA]</scope>
    <source>
        <strain evidence="3 4">CGMCC 4.7090</strain>
    </source>
</reference>
<dbReference type="Proteomes" id="UP000249341">
    <property type="component" value="Unassembled WGS sequence"/>
</dbReference>
<feature type="chain" id="PRO_5038601541" evidence="1">
    <location>
        <begin position="18"/>
        <end position="152"/>
    </location>
</feature>
<accession>A0A327YXF2</accession>
<proteinExistence type="predicted"/>
<keyword evidence="4" id="KW-1185">Reference proteome</keyword>
<dbReference type="InterPro" id="IPR001322">
    <property type="entry name" value="Lamin_tail_dom"/>
</dbReference>
<dbReference type="Pfam" id="PF00932">
    <property type="entry name" value="LTD"/>
    <property type="match status" value="1"/>
</dbReference>
<evidence type="ECO:0000313" key="3">
    <source>
        <dbReference type="EMBL" id="RAK26266.1"/>
    </source>
</evidence>
<name>A0A327YXF2_9ACTN</name>